<dbReference type="SMART" id="SM00674">
    <property type="entry name" value="CENPB"/>
    <property type="match status" value="1"/>
</dbReference>
<dbReference type="InterPro" id="IPR006600">
    <property type="entry name" value="HTH_CenpB_DNA-bd_dom"/>
</dbReference>
<dbReference type="PROSITE" id="PS51253">
    <property type="entry name" value="HTH_CENPB"/>
    <property type="match status" value="1"/>
</dbReference>
<proteinExistence type="predicted"/>
<dbReference type="InterPro" id="IPR007889">
    <property type="entry name" value="HTH_Psq"/>
</dbReference>
<evidence type="ECO:0000259" key="5">
    <source>
        <dbReference type="PROSITE" id="PS50960"/>
    </source>
</evidence>
<name>A0ABQ9P835_9PEZI</name>
<accession>A0ABQ9P835</accession>
<protein>
    <submittedName>
        <fullName evidence="7">Transposase</fullName>
    </submittedName>
</protein>
<feature type="DNA-binding region" description="H-T-H motif" evidence="4">
    <location>
        <begin position="22"/>
        <end position="42"/>
    </location>
</feature>
<dbReference type="SUPFAM" id="SSF46689">
    <property type="entry name" value="Homeodomain-like"/>
    <property type="match status" value="1"/>
</dbReference>
<dbReference type="InterPro" id="IPR009057">
    <property type="entry name" value="Homeodomain-like_sf"/>
</dbReference>
<dbReference type="Proteomes" id="UP001169217">
    <property type="component" value="Unassembled WGS sequence"/>
</dbReference>
<sequence>MVSYTENEVVRALEAIGNGLSVNRASIVFGVPRSTLRNRRRGHQTRAIAFADLQRLPPWQEDQLAQWVRIQHNLGVAPTHEQLREFAERVLRSQGDTNPLGKRWIDAFLRRNPSIKVQRSRTIDSRRLNGATTDVIKSWFRLLDIPEISDVKQANRYNMDETGILEGKGFNGLVLGMAETTAVRKKEPGSRAWVSIIECISADGRAIKPLVIYKGKSVQQQWFPLELNPYAGWEFTATDNGWTTDNTALEWLKTMFLPQRLSPLDEPRLLVLDGHGSHTTTEFMWECYRNNVYLLFLPPHTSHVLQPLDMAVFGPIKSKYRKELSKEEIVDNSTIVGKRYFLSCYQKARLAGLTSLNIRSGWKATGLYPPDMARPLTNPMVLPNPVTPTKKTADAGQVTGSTRNAVDWASAASVVDWSTPRKASELCDQLKLFTELSPDHNTQRLLFRKVEKAFSEQAYHLAASQHHI</sequence>
<comment type="subcellular location">
    <subcellularLocation>
        <location evidence="1 4">Nucleus</location>
    </subcellularLocation>
</comment>
<organism evidence="7 8">
    <name type="scientific">Colletotrichum limetticola</name>
    <dbReference type="NCBI Taxonomy" id="1209924"/>
    <lineage>
        <taxon>Eukaryota</taxon>
        <taxon>Fungi</taxon>
        <taxon>Dikarya</taxon>
        <taxon>Ascomycota</taxon>
        <taxon>Pezizomycotina</taxon>
        <taxon>Sordariomycetes</taxon>
        <taxon>Hypocreomycetidae</taxon>
        <taxon>Glomerellales</taxon>
        <taxon>Glomerellaceae</taxon>
        <taxon>Colletotrichum</taxon>
        <taxon>Colletotrichum acutatum species complex</taxon>
    </lineage>
</organism>
<feature type="domain" description="HTH CENPB-type" evidence="6">
    <location>
        <begin position="48"/>
        <end position="118"/>
    </location>
</feature>
<comment type="caution">
    <text evidence="7">The sequence shown here is derived from an EMBL/GenBank/DDBJ whole genome shotgun (WGS) entry which is preliminary data.</text>
</comment>
<dbReference type="PANTHER" id="PTHR19303">
    <property type="entry name" value="TRANSPOSON"/>
    <property type="match status" value="1"/>
</dbReference>
<evidence type="ECO:0000256" key="4">
    <source>
        <dbReference type="PROSITE-ProRule" id="PRU00320"/>
    </source>
</evidence>
<evidence type="ECO:0000313" key="7">
    <source>
        <dbReference type="EMBL" id="KAK0367669.1"/>
    </source>
</evidence>
<evidence type="ECO:0000256" key="2">
    <source>
        <dbReference type="ARBA" id="ARBA00023125"/>
    </source>
</evidence>
<evidence type="ECO:0000256" key="3">
    <source>
        <dbReference type="ARBA" id="ARBA00023242"/>
    </source>
</evidence>
<dbReference type="PROSITE" id="PS50960">
    <property type="entry name" value="HTH_PSQ"/>
    <property type="match status" value="1"/>
</dbReference>
<dbReference type="Pfam" id="PF03221">
    <property type="entry name" value="HTH_Tnp_Tc5"/>
    <property type="match status" value="1"/>
</dbReference>
<keyword evidence="3 4" id="KW-0539">Nucleus</keyword>
<dbReference type="PANTHER" id="PTHR19303:SF74">
    <property type="entry name" value="POGO TRANSPOSABLE ELEMENT WITH KRAB DOMAIN"/>
    <property type="match status" value="1"/>
</dbReference>
<dbReference type="Gene3D" id="1.10.10.60">
    <property type="entry name" value="Homeodomain-like"/>
    <property type="match status" value="1"/>
</dbReference>
<dbReference type="EMBL" id="JARUPT010001172">
    <property type="protein sequence ID" value="KAK0367669.1"/>
    <property type="molecule type" value="Genomic_DNA"/>
</dbReference>
<dbReference type="InterPro" id="IPR036397">
    <property type="entry name" value="RNaseH_sf"/>
</dbReference>
<dbReference type="Pfam" id="PF05225">
    <property type="entry name" value="HTH_psq"/>
    <property type="match status" value="1"/>
</dbReference>
<dbReference type="InterPro" id="IPR004875">
    <property type="entry name" value="DDE_SF_endonuclease_dom"/>
</dbReference>
<dbReference type="Pfam" id="PF03184">
    <property type="entry name" value="DDE_1"/>
    <property type="match status" value="1"/>
</dbReference>
<gene>
    <name evidence="7" type="ORF">CLIM01_14974</name>
</gene>
<dbReference type="InterPro" id="IPR050863">
    <property type="entry name" value="CenT-Element_Derived"/>
</dbReference>
<evidence type="ECO:0000256" key="1">
    <source>
        <dbReference type="ARBA" id="ARBA00004123"/>
    </source>
</evidence>
<evidence type="ECO:0000259" key="6">
    <source>
        <dbReference type="PROSITE" id="PS51253"/>
    </source>
</evidence>
<reference evidence="7" key="1">
    <citation type="submission" date="2023-04" db="EMBL/GenBank/DDBJ databases">
        <title>Colletotrichum limetticola genome sequence.</title>
        <authorList>
            <person name="Baroncelli R."/>
        </authorList>
    </citation>
    <scope>NUCLEOTIDE SEQUENCE</scope>
    <source>
        <strain evidence="7">KLA-Anderson</strain>
    </source>
</reference>
<evidence type="ECO:0000313" key="8">
    <source>
        <dbReference type="Proteomes" id="UP001169217"/>
    </source>
</evidence>
<keyword evidence="2 4" id="KW-0238">DNA-binding</keyword>
<feature type="domain" description="HTH psq-type" evidence="5">
    <location>
        <begin position="1"/>
        <end position="46"/>
    </location>
</feature>
<dbReference type="Gene3D" id="3.30.420.10">
    <property type="entry name" value="Ribonuclease H-like superfamily/Ribonuclease H"/>
    <property type="match status" value="1"/>
</dbReference>
<keyword evidence="8" id="KW-1185">Reference proteome</keyword>